<sequence>MSCPDDKKCHHKKIVTIAPSKRKRKEHCRKVIKKVVKVTCPPPEVNVTTPTVIGPTGPQGAQGAQGIQGIQGIQGGQGPQGAEGPPGPAGGPPGPQGPQGQPGPAGAIGPQGVAGPVGPQGAQGVPGAQGLVGPQGPQGVPGPAGAIGPQGNAGATGPAGPVGPAGATGAAGAVGAAGATGATGAAGAAGPAGATGATGATGAAGGVLGFADFFALMPPDNAATVAPGTDVSFPQDGPTSGTTITRIGPSSFNLAVIGTYQVLFQVSVTEAGQLILTLNGADLAYTVVGRATGTSQIVEMAIVQTTVINSILTVRNPAGNSTALTITPLAGGTRPVSAHLVITQLA</sequence>
<feature type="region of interest" description="Disordered" evidence="1">
    <location>
        <begin position="42"/>
        <end position="160"/>
    </location>
</feature>
<organism evidence="2 3">
    <name type="scientific">Paenibacillus borealis</name>
    <dbReference type="NCBI Taxonomy" id="160799"/>
    <lineage>
        <taxon>Bacteria</taxon>
        <taxon>Bacillati</taxon>
        <taxon>Bacillota</taxon>
        <taxon>Bacilli</taxon>
        <taxon>Bacillales</taxon>
        <taxon>Paenibacillaceae</taxon>
        <taxon>Paenibacillus</taxon>
    </lineage>
</organism>
<feature type="compositionally biased region" description="Gly residues" evidence="1">
    <location>
        <begin position="72"/>
        <end position="81"/>
    </location>
</feature>
<dbReference type="HOGENOM" id="CLU_760408_0_0_9"/>
<evidence type="ECO:0000256" key="1">
    <source>
        <dbReference type="SAM" id="MobiDB-lite"/>
    </source>
</evidence>
<reference evidence="2" key="1">
    <citation type="submission" date="2014-08" db="EMBL/GenBank/DDBJ databases">
        <title>Comparative genomics of the Paenibacillus odorifer group.</title>
        <authorList>
            <person name="den Bakker H.C."/>
            <person name="Tsai Y.-C.Y.-C."/>
            <person name="Martin N."/>
            <person name="Korlach J."/>
            <person name="Wiedmann M."/>
        </authorList>
    </citation>
    <scope>NUCLEOTIDE SEQUENCE [LARGE SCALE GENOMIC DNA]</scope>
    <source>
        <strain evidence="2">DSM 13188</strain>
    </source>
</reference>
<dbReference type="EMBL" id="CP009285">
    <property type="protein sequence ID" value="AIQ60186.1"/>
    <property type="molecule type" value="Genomic_DNA"/>
</dbReference>
<gene>
    <name evidence="2" type="ORF">PBOR_26995</name>
</gene>
<name>A0A089LF80_PAEBO</name>
<dbReference type="Pfam" id="PF01391">
    <property type="entry name" value="Collagen"/>
    <property type="match status" value="1"/>
</dbReference>
<keyword evidence="3" id="KW-1185">Reference proteome</keyword>
<dbReference type="GO" id="GO:0030198">
    <property type="term" value="P:extracellular matrix organization"/>
    <property type="evidence" value="ECO:0007669"/>
    <property type="project" value="TreeGrafter"/>
</dbReference>
<evidence type="ECO:0000313" key="2">
    <source>
        <dbReference type="EMBL" id="AIQ60186.1"/>
    </source>
</evidence>
<feature type="compositionally biased region" description="Low complexity" evidence="1">
    <location>
        <begin position="45"/>
        <end position="71"/>
    </location>
</feature>
<dbReference type="InterPro" id="IPR008983">
    <property type="entry name" value="Tumour_necrosis_fac-like_dom"/>
</dbReference>
<dbReference type="AlphaFoldDB" id="A0A089LF80"/>
<dbReference type="GO" id="GO:0005615">
    <property type="term" value="C:extracellular space"/>
    <property type="evidence" value="ECO:0007669"/>
    <property type="project" value="TreeGrafter"/>
</dbReference>
<dbReference type="InterPro" id="IPR050149">
    <property type="entry name" value="Collagen_superfamily"/>
</dbReference>
<feature type="compositionally biased region" description="Low complexity" evidence="1">
    <location>
        <begin position="98"/>
        <end position="160"/>
    </location>
</feature>
<dbReference type="Gene3D" id="2.60.120.40">
    <property type="match status" value="1"/>
</dbReference>
<proteinExistence type="predicted"/>
<dbReference type="PANTHER" id="PTHR24023">
    <property type="entry name" value="COLLAGEN ALPHA"/>
    <property type="match status" value="1"/>
</dbReference>
<dbReference type="InterPro" id="IPR008160">
    <property type="entry name" value="Collagen"/>
</dbReference>
<dbReference type="KEGG" id="pbd:PBOR_26995"/>
<dbReference type="Proteomes" id="UP000029518">
    <property type="component" value="Chromosome"/>
</dbReference>
<protein>
    <submittedName>
        <fullName evidence="2">Collagen triple helix repeat protein</fullName>
    </submittedName>
</protein>
<dbReference type="PANTHER" id="PTHR24023:SF1082">
    <property type="entry name" value="COLLAGEN TRIPLE HELIX REPEAT"/>
    <property type="match status" value="1"/>
</dbReference>
<accession>A0A089LF80</accession>
<evidence type="ECO:0000313" key="3">
    <source>
        <dbReference type="Proteomes" id="UP000029518"/>
    </source>
</evidence>
<dbReference type="GO" id="GO:0031012">
    <property type="term" value="C:extracellular matrix"/>
    <property type="evidence" value="ECO:0007669"/>
    <property type="project" value="TreeGrafter"/>
</dbReference>
<dbReference type="GO" id="GO:0030020">
    <property type="term" value="F:extracellular matrix structural constituent conferring tensile strength"/>
    <property type="evidence" value="ECO:0007669"/>
    <property type="project" value="TreeGrafter"/>
</dbReference>
<feature type="compositionally biased region" description="Pro residues" evidence="1">
    <location>
        <begin position="85"/>
        <end position="96"/>
    </location>
</feature>
<keyword evidence="2" id="KW-0176">Collagen</keyword>